<dbReference type="InterPro" id="IPR036249">
    <property type="entry name" value="Thioredoxin-like_sf"/>
</dbReference>
<evidence type="ECO:0000313" key="3">
    <source>
        <dbReference type="Proteomes" id="UP000230002"/>
    </source>
</evidence>
<dbReference type="OrthoDB" id="4951845at2759"/>
<evidence type="ECO:0000259" key="1">
    <source>
        <dbReference type="PROSITE" id="PS50405"/>
    </source>
</evidence>
<accession>A0A2G8S0N8</accession>
<feature type="domain" description="GST C-terminal" evidence="1">
    <location>
        <begin position="81"/>
        <end position="224"/>
    </location>
</feature>
<evidence type="ECO:0000313" key="2">
    <source>
        <dbReference type="EMBL" id="PIL27315.1"/>
    </source>
</evidence>
<dbReference type="EMBL" id="AYKW01000034">
    <property type="protein sequence ID" value="PIL27315.1"/>
    <property type="molecule type" value="Genomic_DNA"/>
</dbReference>
<keyword evidence="3" id="KW-1185">Reference proteome</keyword>
<dbReference type="STRING" id="1077348.A0A2G8S0N8"/>
<sequence length="236" mass="26380">MTLLPGSLRSQYYEVDPYKKPAELLELSPKGLVPALKLHNYSPPKALNESTVIIDFLEELALSDARRSSPTTESLFPPASDPYARALVRLQADAVNRNVVPAFYRYLQAQEEDKQVDGAKGFVDAILGVVALFKRAEDEGYTTYGLWNAAGSLSYADVMIAPWILRATNVLKHYRGFIWPDNEALQTYVQKVLANPAVKRTCSTEELYLDSYERYAFNRPNTSQVANAINAGRTLP</sequence>
<dbReference type="Pfam" id="PF13409">
    <property type="entry name" value="GST_N_2"/>
    <property type="match status" value="1"/>
</dbReference>
<dbReference type="InterPro" id="IPR036282">
    <property type="entry name" value="Glutathione-S-Trfase_C_sf"/>
</dbReference>
<dbReference type="InterPro" id="IPR004045">
    <property type="entry name" value="Glutathione_S-Trfase_N"/>
</dbReference>
<dbReference type="PANTHER" id="PTHR43968">
    <property type="match status" value="1"/>
</dbReference>
<dbReference type="InterPro" id="IPR050983">
    <property type="entry name" value="GST_Omega/HSP26"/>
</dbReference>
<dbReference type="GO" id="GO:0005737">
    <property type="term" value="C:cytoplasm"/>
    <property type="evidence" value="ECO:0007669"/>
    <property type="project" value="TreeGrafter"/>
</dbReference>
<dbReference type="Gene3D" id="3.40.30.10">
    <property type="entry name" value="Glutaredoxin"/>
    <property type="match status" value="1"/>
</dbReference>
<gene>
    <name evidence="2" type="ORF">GSI_10462</name>
</gene>
<dbReference type="PROSITE" id="PS50405">
    <property type="entry name" value="GST_CTER"/>
    <property type="match status" value="1"/>
</dbReference>
<name>A0A2G8S0N8_9APHY</name>
<dbReference type="AlphaFoldDB" id="A0A2G8S0N8"/>
<dbReference type="Proteomes" id="UP000230002">
    <property type="component" value="Unassembled WGS sequence"/>
</dbReference>
<dbReference type="InterPro" id="IPR010987">
    <property type="entry name" value="Glutathione-S-Trfase_C-like"/>
</dbReference>
<dbReference type="PANTHER" id="PTHR43968:SF6">
    <property type="entry name" value="GLUTATHIONE S-TRANSFERASE OMEGA"/>
    <property type="match status" value="1"/>
</dbReference>
<comment type="caution">
    <text evidence="2">The sequence shown here is derived from an EMBL/GenBank/DDBJ whole genome shotgun (WGS) entry which is preliminary data.</text>
</comment>
<reference evidence="2 3" key="1">
    <citation type="journal article" date="2015" name="Sci. Rep.">
        <title>Chromosome-level genome map provides insights into diverse defense mechanisms in the medicinal fungus Ganoderma sinense.</title>
        <authorList>
            <person name="Zhu Y."/>
            <person name="Xu J."/>
            <person name="Sun C."/>
            <person name="Zhou S."/>
            <person name="Xu H."/>
            <person name="Nelson D.R."/>
            <person name="Qian J."/>
            <person name="Song J."/>
            <person name="Luo H."/>
            <person name="Xiang L."/>
            <person name="Li Y."/>
            <person name="Xu Z."/>
            <person name="Ji A."/>
            <person name="Wang L."/>
            <person name="Lu S."/>
            <person name="Hayward A."/>
            <person name="Sun W."/>
            <person name="Li X."/>
            <person name="Schwartz D.C."/>
            <person name="Wang Y."/>
            <person name="Chen S."/>
        </authorList>
    </citation>
    <scope>NUCLEOTIDE SEQUENCE [LARGE SCALE GENOMIC DNA]</scope>
    <source>
        <strain evidence="2 3">ZZ0214-1</strain>
    </source>
</reference>
<organism evidence="2 3">
    <name type="scientific">Ganoderma sinense ZZ0214-1</name>
    <dbReference type="NCBI Taxonomy" id="1077348"/>
    <lineage>
        <taxon>Eukaryota</taxon>
        <taxon>Fungi</taxon>
        <taxon>Dikarya</taxon>
        <taxon>Basidiomycota</taxon>
        <taxon>Agaricomycotina</taxon>
        <taxon>Agaricomycetes</taxon>
        <taxon>Polyporales</taxon>
        <taxon>Polyporaceae</taxon>
        <taxon>Ganoderma</taxon>
    </lineage>
</organism>
<dbReference type="SUPFAM" id="SSF47616">
    <property type="entry name" value="GST C-terminal domain-like"/>
    <property type="match status" value="1"/>
</dbReference>
<protein>
    <recommendedName>
        <fullName evidence="1">GST C-terminal domain-containing protein</fullName>
    </recommendedName>
</protein>
<proteinExistence type="predicted"/>
<dbReference type="SUPFAM" id="SSF52833">
    <property type="entry name" value="Thioredoxin-like"/>
    <property type="match status" value="1"/>
</dbReference>
<dbReference type="Gene3D" id="1.20.1050.10">
    <property type="match status" value="1"/>
</dbReference>